<keyword evidence="18" id="KW-1185">Reference proteome</keyword>
<feature type="binding site" evidence="13">
    <location>
        <begin position="468"/>
        <end position="475"/>
    </location>
    <ligand>
        <name>ATP</name>
        <dbReference type="ChEBI" id="CHEBI:30616"/>
    </ligand>
</feature>
<feature type="compositionally biased region" description="Acidic residues" evidence="14">
    <location>
        <begin position="232"/>
        <end position="251"/>
    </location>
</feature>
<feature type="transmembrane region" description="Helical" evidence="15">
    <location>
        <begin position="144"/>
        <end position="167"/>
    </location>
</feature>
<evidence type="ECO:0000256" key="7">
    <source>
        <dbReference type="ARBA" id="ARBA00022829"/>
    </source>
</evidence>
<feature type="region of interest" description="Disordered" evidence="14">
    <location>
        <begin position="221"/>
        <end position="331"/>
    </location>
</feature>
<feature type="compositionally biased region" description="Acidic residues" evidence="14">
    <location>
        <begin position="296"/>
        <end position="311"/>
    </location>
</feature>
<protein>
    <submittedName>
        <fullName evidence="17">Cell division protein FtsK/SpoIIIE</fullName>
    </submittedName>
</protein>
<evidence type="ECO:0000256" key="2">
    <source>
        <dbReference type="ARBA" id="ARBA00006474"/>
    </source>
</evidence>
<dbReference type="Pfam" id="PF09397">
    <property type="entry name" value="FtsK_gamma"/>
    <property type="match status" value="1"/>
</dbReference>
<dbReference type="SUPFAM" id="SSF52540">
    <property type="entry name" value="P-loop containing nucleoside triphosphate hydrolases"/>
    <property type="match status" value="1"/>
</dbReference>
<comment type="caution">
    <text evidence="17">The sequence shown here is derived from an EMBL/GenBank/DDBJ whole genome shotgun (WGS) entry which is preliminary data.</text>
</comment>
<dbReference type="GO" id="GO:0007059">
    <property type="term" value="P:chromosome segregation"/>
    <property type="evidence" value="ECO:0007669"/>
    <property type="project" value="UniProtKB-KW"/>
</dbReference>
<dbReference type="PROSITE" id="PS50901">
    <property type="entry name" value="FTSK"/>
    <property type="match status" value="1"/>
</dbReference>
<dbReference type="InterPro" id="IPR027417">
    <property type="entry name" value="P-loop_NTPase"/>
</dbReference>
<proteinExistence type="inferred from homology"/>
<dbReference type="SUPFAM" id="SSF46785">
    <property type="entry name" value="Winged helix' DNA-binding domain"/>
    <property type="match status" value="1"/>
</dbReference>
<evidence type="ECO:0000256" key="15">
    <source>
        <dbReference type="SAM" id="Phobius"/>
    </source>
</evidence>
<dbReference type="EMBL" id="ABTR02000001">
    <property type="protein sequence ID" value="EFC92177.1"/>
    <property type="molecule type" value="Genomic_DNA"/>
</dbReference>
<evidence type="ECO:0000256" key="12">
    <source>
        <dbReference type="ARBA" id="ARBA00023306"/>
    </source>
</evidence>
<reference evidence="17 18" key="1">
    <citation type="journal article" date="2010" name="Stand. Genomic Sci.">
        <title>Permanent draft genome sequence of Dethiosulfovibrio peptidovorans type strain (SEBR 4207).</title>
        <authorList>
            <person name="Labutti K."/>
            <person name="Mayilraj S."/>
            <person name="Clum A."/>
            <person name="Lucas S."/>
            <person name="Glavina Del Rio T."/>
            <person name="Nolan M."/>
            <person name="Tice H."/>
            <person name="Cheng J.F."/>
            <person name="Pitluck S."/>
            <person name="Liolios K."/>
            <person name="Ivanova N."/>
            <person name="Mavromatis K."/>
            <person name="Mikhailova N."/>
            <person name="Pati A."/>
            <person name="Goodwin L."/>
            <person name="Chen A."/>
            <person name="Palaniappan K."/>
            <person name="Land M."/>
            <person name="Hauser L."/>
            <person name="Chang Y.J."/>
            <person name="Jeffries C.D."/>
            <person name="Rohde M."/>
            <person name="Spring S."/>
            <person name="Goker M."/>
            <person name="Woyke T."/>
            <person name="Bristow J."/>
            <person name="Eisen J.A."/>
            <person name="Markowitz V."/>
            <person name="Hugenholtz P."/>
            <person name="Kyrpides N.C."/>
            <person name="Klenk H.P."/>
            <person name="Lapidus A."/>
        </authorList>
    </citation>
    <scope>NUCLEOTIDE SEQUENCE [LARGE SCALE GENOMIC DNA]</scope>
    <source>
        <strain evidence="17 18">DSM 11002</strain>
    </source>
</reference>
<dbReference type="Proteomes" id="UP000006427">
    <property type="component" value="Unassembled WGS sequence"/>
</dbReference>
<gene>
    <name evidence="17" type="ORF">Dpep_2155</name>
</gene>
<comment type="subcellular location">
    <subcellularLocation>
        <location evidence="1">Cell membrane</location>
        <topology evidence="1">Multi-pass membrane protein</topology>
    </subcellularLocation>
</comment>
<dbReference type="GO" id="GO:0005886">
    <property type="term" value="C:plasma membrane"/>
    <property type="evidence" value="ECO:0007669"/>
    <property type="project" value="UniProtKB-SubCell"/>
</dbReference>
<evidence type="ECO:0000256" key="6">
    <source>
        <dbReference type="ARBA" id="ARBA00022741"/>
    </source>
</evidence>
<dbReference type="SMART" id="SM00843">
    <property type="entry name" value="Ftsk_gamma"/>
    <property type="match status" value="1"/>
</dbReference>
<feature type="transmembrane region" description="Helical" evidence="15">
    <location>
        <begin position="103"/>
        <end position="124"/>
    </location>
</feature>
<dbReference type="InterPro" id="IPR036390">
    <property type="entry name" value="WH_DNA-bd_sf"/>
</dbReference>
<dbReference type="eggNOG" id="COG1674">
    <property type="taxonomic scope" value="Bacteria"/>
</dbReference>
<dbReference type="PaxDb" id="469381-Dpep_2155"/>
<dbReference type="GO" id="GO:0003677">
    <property type="term" value="F:DNA binding"/>
    <property type="evidence" value="ECO:0007669"/>
    <property type="project" value="UniProtKB-KW"/>
</dbReference>
<dbReference type="InterPro" id="IPR050206">
    <property type="entry name" value="FtsK/SpoIIIE/SftA"/>
</dbReference>
<evidence type="ECO:0000256" key="11">
    <source>
        <dbReference type="ARBA" id="ARBA00023136"/>
    </source>
</evidence>
<keyword evidence="12" id="KW-0131">Cell cycle</keyword>
<sequence length="786" mass="86894">MPLNNEQDQDRVIIRRKRRRSERKDDKTGGILALRLFFVFSFFLVVYLVGTLVCPWTGLWGRSLGDFILGLSGGATVIPLFFLAYSLFALGTGRKITSPLRQIGGTGLLFICGSILTGIMSMTGPQPRILTPGVMGTMLAGLSVEWIGALGTLIVGIFLTVLSAYLYGISAIRPEAVLGWIQGIVLRFRARLPKRPLTDEYNPSEDVSLDWENEPVPEISIRTVSSENSDERLDDDLYEDQEKEEEEEELLLESCPETVLYDDGEEELFSSDEENGEEKQLYPDVSSTSHEKDYEGNDDETDEAEILEETDPTGPFPPPMDLFGPGETGDPRNDPMILRQKGLDIVSALSSFGVDAELARTVEGPTVIQYQIQLAPGVKVSKVAGLSKDIAVALAVPSLRVEAPIPGTSYVGIEVPNKNRRPVTLRSVMESGEFSNSDVILPLPLGFRVDGSPLVVGLEELPHLLVAGTTGSGKSVFVTSCITAMCATRTPAELRFILVDPKRVEMAIYEKLPHVLAKPIVDPQKAIHALGWAVREMERRYEVFARTRVRQLSGYNQKVLPKDRLPHIVIVVDELADLMFTASKEVEDFICRLAQMARATGIHLILATQRPSVNVITGLIKANVPARVAFTLPSQTDSRTIIDVTGAQQLLGKGDMLFSSTKFPRPIRIQSPFIDEDTTLQVIDSLRRSFGDPEYVELEDQQNGKGGGSVDFSYDDRLEEAIRLVLSSGIASASRLQRQMRVGFTRAARMIDTMEQMGIIGPQDGSKPREIYVDEERAEEILEEYL</sequence>
<accession>D2Z3D7</accession>
<keyword evidence="8 13" id="KW-0067">ATP-binding</keyword>
<evidence type="ECO:0000256" key="8">
    <source>
        <dbReference type="ARBA" id="ARBA00022840"/>
    </source>
</evidence>
<evidence type="ECO:0000313" key="17">
    <source>
        <dbReference type="EMBL" id="EFC92177.1"/>
    </source>
</evidence>
<dbReference type="InterPro" id="IPR041027">
    <property type="entry name" value="FtsK_alpha"/>
</dbReference>
<dbReference type="InterPro" id="IPR025199">
    <property type="entry name" value="FtsK_4TM"/>
</dbReference>
<dbReference type="PANTHER" id="PTHR22683">
    <property type="entry name" value="SPORULATION PROTEIN RELATED"/>
    <property type="match status" value="1"/>
</dbReference>
<keyword evidence="5 15" id="KW-0812">Transmembrane</keyword>
<keyword evidence="3" id="KW-1003">Cell membrane</keyword>
<dbReference type="InterPro" id="IPR036388">
    <property type="entry name" value="WH-like_DNA-bd_sf"/>
</dbReference>
<dbReference type="AlphaFoldDB" id="D2Z3D7"/>
<dbReference type="Gene3D" id="3.40.50.300">
    <property type="entry name" value="P-loop containing nucleotide triphosphate hydrolases"/>
    <property type="match status" value="1"/>
</dbReference>
<evidence type="ECO:0000256" key="13">
    <source>
        <dbReference type="PROSITE-ProRule" id="PRU00289"/>
    </source>
</evidence>
<evidence type="ECO:0000256" key="1">
    <source>
        <dbReference type="ARBA" id="ARBA00004651"/>
    </source>
</evidence>
<evidence type="ECO:0000259" key="16">
    <source>
        <dbReference type="PROSITE" id="PS50901"/>
    </source>
</evidence>
<dbReference type="STRING" id="469381.Dpep_2155"/>
<name>D2Z3D7_9BACT</name>
<feature type="compositionally biased region" description="Acidic residues" evidence="14">
    <location>
        <begin position="260"/>
        <end position="276"/>
    </location>
</feature>
<dbReference type="InterPro" id="IPR018541">
    <property type="entry name" value="Ftsk_gamma"/>
</dbReference>
<keyword evidence="9 15" id="KW-1133">Transmembrane helix</keyword>
<dbReference type="GO" id="GO:0005524">
    <property type="term" value="F:ATP binding"/>
    <property type="evidence" value="ECO:0007669"/>
    <property type="project" value="UniProtKB-UniRule"/>
</dbReference>
<evidence type="ECO:0000256" key="5">
    <source>
        <dbReference type="ARBA" id="ARBA00022692"/>
    </source>
</evidence>
<feature type="transmembrane region" description="Helical" evidence="15">
    <location>
        <begin position="68"/>
        <end position="91"/>
    </location>
</feature>
<dbReference type="Pfam" id="PF13491">
    <property type="entry name" value="FtsK_4TM"/>
    <property type="match status" value="1"/>
</dbReference>
<keyword evidence="4 17" id="KW-0132">Cell division</keyword>
<dbReference type="InterPro" id="IPR002543">
    <property type="entry name" value="FtsK_dom"/>
</dbReference>
<dbReference type="Gene3D" id="3.30.980.40">
    <property type="match status" value="1"/>
</dbReference>
<evidence type="ECO:0000256" key="9">
    <source>
        <dbReference type="ARBA" id="ARBA00022989"/>
    </source>
</evidence>
<dbReference type="PANTHER" id="PTHR22683:SF41">
    <property type="entry name" value="DNA TRANSLOCASE FTSK"/>
    <property type="match status" value="1"/>
</dbReference>
<evidence type="ECO:0000256" key="3">
    <source>
        <dbReference type="ARBA" id="ARBA00022475"/>
    </source>
</evidence>
<keyword evidence="10" id="KW-0238">DNA-binding</keyword>
<evidence type="ECO:0000256" key="10">
    <source>
        <dbReference type="ARBA" id="ARBA00023125"/>
    </source>
</evidence>
<dbReference type="Pfam" id="PF01580">
    <property type="entry name" value="FtsK_SpoIIIE"/>
    <property type="match status" value="1"/>
</dbReference>
<comment type="similarity">
    <text evidence="2">Belongs to the FtsK/SpoIIIE/SftA family.</text>
</comment>
<keyword evidence="7" id="KW-0159">Chromosome partition</keyword>
<feature type="domain" description="FtsK" evidence="16">
    <location>
        <begin position="451"/>
        <end position="639"/>
    </location>
</feature>
<keyword evidence="6 13" id="KW-0547">Nucleotide-binding</keyword>
<keyword evidence="11 15" id="KW-0472">Membrane</keyword>
<feature type="transmembrane region" description="Helical" evidence="15">
    <location>
        <begin position="28"/>
        <end position="48"/>
    </location>
</feature>
<dbReference type="Gene3D" id="1.10.10.10">
    <property type="entry name" value="Winged helix-like DNA-binding domain superfamily/Winged helix DNA-binding domain"/>
    <property type="match status" value="1"/>
</dbReference>
<dbReference type="Pfam" id="PF17854">
    <property type="entry name" value="FtsK_alpha"/>
    <property type="match status" value="1"/>
</dbReference>
<dbReference type="GO" id="GO:0051301">
    <property type="term" value="P:cell division"/>
    <property type="evidence" value="ECO:0007669"/>
    <property type="project" value="UniProtKB-KW"/>
</dbReference>
<evidence type="ECO:0000313" key="18">
    <source>
        <dbReference type="Proteomes" id="UP000006427"/>
    </source>
</evidence>
<evidence type="ECO:0000256" key="14">
    <source>
        <dbReference type="SAM" id="MobiDB-lite"/>
    </source>
</evidence>
<organism evidence="17 18">
    <name type="scientific">Dethiosulfovibrio peptidovorans DSM 11002</name>
    <dbReference type="NCBI Taxonomy" id="469381"/>
    <lineage>
        <taxon>Bacteria</taxon>
        <taxon>Thermotogati</taxon>
        <taxon>Synergistota</taxon>
        <taxon>Synergistia</taxon>
        <taxon>Synergistales</taxon>
        <taxon>Dethiosulfovibrionaceae</taxon>
        <taxon>Dethiosulfovibrio</taxon>
    </lineage>
</organism>
<evidence type="ECO:0000256" key="4">
    <source>
        <dbReference type="ARBA" id="ARBA00022618"/>
    </source>
</evidence>